<dbReference type="EMBL" id="JACIJO010000001">
    <property type="protein sequence ID" value="MBB6324937.1"/>
    <property type="molecule type" value="Genomic_DNA"/>
</dbReference>
<evidence type="ECO:0000313" key="3">
    <source>
        <dbReference type="Proteomes" id="UP000588604"/>
    </source>
</evidence>
<dbReference type="Proteomes" id="UP000588604">
    <property type="component" value="Unassembled WGS sequence"/>
</dbReference>
<feature type="chain" id="PRO_5032420338" description="Asparagine synthetase B" evidence="1">
    <location>
        <begin position="21"/>
        <end position="184"/>
    </location>
</feature>
<accession>A0A841MHJ2</accession>
<dbReference type="Pfam" id="PF11138">
    <property type="entry name" value="DUF2911"/>
    <property type="match status" value="1"/>
</dbReference>
<sequence>MKKIILSFLLLTGLSYFSTAQSFRGPDKSPMDVAYLPDNFAHDRKAGEEAIAKVYYSRPAKSDRVVFGGIVPFGKVWRLGANEAAEFKAFKDLKIGDKSLAAGTYSVFAIPGESEWTIIFNSDLDYWGAFKYDESKDVIRVTVPAKSFPETVEAFSIRFEDLGNNSAVMRLGWDQTMVEVPVSY</sequence>
<name>A0A841MHJ2_9BACT</name>
<organism evidence="2 3">
    <name type="scientific">Algoriphagus iocasae</name>
    <dbReference type="NCBI Taxonomy" id="1836499"/>
    <lineage>
        <taxon>Bacteria</taxon>
        <taxon>Pseudomonadati</taxon>
        <taxon>Bacteroidota</taxon>
        <taxon>Cytophagia</taxon>
        <taxon>Cytophagales</taxon>
        <taxon>Cyclobacteriaceae</taxon>
        <taxon>Algoriphagus</taxon>
    </lineage>
</organism>
<comment type="caution">
    <text evidence="2">The sequence shown here is derived from an EMBL/GenBank/DDBJ whole genome shotgun (WGS) entry which is preliminary data.</text>
</comment>
<protein>
    <recommendedName>
        <fullName evidence="4">Asparagine synthetase B</fullName>
    </recommendedName>
</protein>
<keyword evidence="1" id="KW-0732">Signal</keyword>
<evidence type="ECO:0000313" key="2">
    <source>
        <dbReference type="EMBL" id="MBB6324937.1"/>
    </source>
</evidence>
<dbReference type="RefSeq" id="WP_184492884.1">
    <property type="nucleotide sequence ID" value="NZ_JACIJO010000001.1"/>
</dbReference>
<gene>
    <name evidence="2" type="ORF">FHS59_000552</name>
</gene>
<dbReference type="AlphaFoldDB" id="A0A841MHJ2"/>
<keyword evidence="3" id="KW-1185">Reference proteome</keyword>
<feature type="signal peptide" evidence="1">
    <location>
        <begin position="1"/>
        <end position="20"/>
    </location>
</feature>
<evidence type="ECO:0008006" key="4">
    <source>
        <dbReference type="Google" id="ProtNLM"/>
    </source>
</evidence>
<dbReference type="InterPro" id="IPR021314">
    <property type="entry name" value="DUF2911"/>
</dbReference>
<proteinExistence type="predicted"/>
<evidence type="ECO:0000256" key="1">
    <source>
        <dbReference type="SAM" id="SignalP"/>
    </source>
</evidence>
<reference evidence="2 3" key="1">
    <citation type="submission" date="2020-08" db="EMBL/GenBank/DDBJ databases">
        <title>Genomic Encyclopedia of Type Strains, Phase IV (KMG-IV): sequencing the most valuable type-strain genomes for metagenomic binning, comparative biology and taxonomic classification.</title>
        <authorList>
            <person name="Goeker M."/>
        </authorList>
    </citation>
    <scope>NUCLEOTIDE SEQUENCE [LARGE SCALE GENOMIC DNA]</scope>
    <source>
        <strain evidence="2 3">DSM 102044</strain>
    </source>
</reference>